<accession>A0A413T1S1</accession>
<dbReference type="GO" id="GO:0030313">
    <property type="term" value="C:cell envelope"/>
    <property type="evidence" value="ECO:0007669"/>
    <property type="project" value="UniProtKB-SubCell"/>
</dbReference>
<dbReference type="Proteomes" id="UP000283855">
    <property type="component" value="Unassembled WGS sequence"/>
</dbReference>
<dbReference type="GO" id="GO:0016209">
    <property type="term" value="F:antioxidant activity"/>
    <property type="evidence" value="ECO:0007669"/>
    <property type="project" value="InterPro"/>
</dbReference>
<dbReference type="GO" id="GO:0016491">
    <property type="term" value="F:oxidoreductase activity"/>
    <property type="evidence" value="ECO:0007669"/>
    <property type="project" value="InterPro"/>
</dbReference>
<organism evidence="5 6">
    <name type="scientific">Phocaeicola coprophilus</name>
    <dbReference type="NCBI Taxonomy" id="387090"/>
    <lineage>
        <taxon>Bacteria</taxon>
        <taxon>Pseudomonadati</taxon>
        <taxon>Bacteroidota</taxon>
        <taxon>Bacteroidia</taxon>
        <taxon>Bacteroidales</taxon>
        <taxon>Bacteroidaceae</taxon>
        <taxon>Phocaeicola</taxon>
    </lineage>
</organism>
<protein>
    <submittedName>
        <fullName evidence="5">AhpC/TSA family protein</fullName>
    </submittedName>
</protein>
<keyword evidence="3" id="KW-1015">Disulfide bond</keyword>
<proteinExistence type="predicted"/>
<comment type="subcellular location">
    <subcellularLocation>
        <location evidence="1">Cell envelope</location>
    </subcellularLocation>
</comment>
<dbReference type="Pfam" id="PF14289">
    <property type="entry name" value="DUF4369"/>
    <property type="match status" value="1"/>
</dbReference>
<dbReference type="Pfam" id="PF00578">
    <property type="entry name" value="AhpC-TSA"/>
    <property type="match status" value="1"/>
</dbReference>
<dbReference type="PANTHER" id="PTHR42852:SF6">
    <property type="entry name" value="THIOL:DISULFIDE INTERCHANGE PROTEIN DSBE"/>
    <property type="match status" value="1"/>
</dbReference>
<dbReference type="GeneID" id="78405055"/>
<dbReference type="SUPFAM" id="SSF52833">
    <property type="entry name" value="Thioredoxin-like"/>
    <property type="match status" value="1"/>
</dbReference>
<evidence type="ECO:0000256" key="3">
    <source>
        <dbReference type="ARBA" id="ARBA00023157"/>
    </source>
</evidence>
<evidence type="ECO:0000256" key="1">
    <source>
        <dbReference type="ARBA" id="ARBA00004196"/>
    </source>
</evidence>
<dbReference type="PROSITE" id="PS51257">
    <property type="entry name" value="PROKAR_LIPOPROTEIN"/>
    <property type="match status" value="1"/>
</dbReference>
<dbReference type="EMBL" id="QSFT01000008">
    <property type="protein sequence ID" value="RHA76924.1"/>
    <property type="molecule type" value="Genomic_DNA"/>
</dbReference>
<dbReference type="CDD" id="cd02966">
    <property type="entry name" value="TlpA_like_family"/>
    <property type="match status" value="1"/>
</dbReference>
<name>A0A413T1S1_9BACT</name>
<dbReference type="PANTHER" id="PTHR42852">
    <property type="entry name" value="THIOL:DISULFIDE INTERCHANGE PROTEIN DSBE"/>
    <property type="match status" value="1"/>
</dbReference>
<dbReference type="Gene3D" id="3.40.30.10">
    <property type="entry name" value="Glutaredoxin"/>
    <property type="match status" value="1"/>
</dbReference>
<comment type="caution">
    <text evidence="5">The sequence shown here is derived from an EMBL/GenBank/DDBJ whole genome shotgun (WGS) entry which is preliminary data.</text>
</comment>
<reference evidence="5 6" key="1">
    <citation type="submission" date="2018-08" db="EMBL/GenBank/DDBJ databases">
        <title>A genome reference for cultivated species of the human gut microbiota.</title>
        <authorList>
            <person name="Zou Y."/>
            <person name="Xue W."/>
            <person name="Luo G."/>
        </authorList>
    </citation>
    <scope>NUCLEOTIDE SEQUENCE [LARGE SCALE GENOMIC DNA]</scope>
    <source>
        <strain evidence="5 6">AM42-38</strain>
    </source>
</reference>
<dbReference type="PROSITE" id="PS51352">
    <property type="entry name" value="THIOREDOXIN_2"/>
    <property type="match status" value="1"/>
</dbReference>
<dbReference type="AlphaFoldDB" id="A0A413T1S1"/>
<dbReference type="InterPro" id="IPR013766">
    <property type="entry name" value="Thioredoxin_domain"/>
</dbReference>
<dbReference type="InterPro" id="IPR025380">
    <property type="entry name" value="DUF4369"/>
</dbReference>
<evidence type="ECO:0000313" key="6">
    <source>
        <dbReference type="Proteomes" id="UP000283855"/>
    </source>
</evidence>
<evidence type="ECO:0000256" key="2">
    <source>
        <dbReference type="ARBA" id="ARBA00022748"/>
    </source>
</evidence>
<keyword evidence="4" id="KW-0676">Redox-active center</keyword>
<dbReference type="InterPro" id="IPR036249">
    <property type="entry name" value="Thioredoxin-like_sf"/>
</dbReference>
<gene>
    <name evidence="5" type="ORF">DW921_05250</name>
</gene>
<dbReference type="InterPro" id="IPR050553">
    <property type="entry name" value="Thioredoxin_ResA/DsbE_sf"/>
</dbReference>
<dbReference type="PROSITE" id="PS00194">
    <property type="entry name" value="THIOREDOXIN_1"/>
    <property type="match status" value="1"/>
</dbReference>
<dbReference type="RefSeq" id="WP_008140321.1">
    <property type="nucleotide sequence ID" value="NZ_CABJGD010000008.1"/>
</dbReference>
<keyword evidence="2" id="KW-0201">Cytochrome c-type biogenesis</keyword>
<dbReference type="GO" id="GO:0017004">
    <property type="term" value="P:cytochrome complex assembly"/>
    <property type="evidence" value="ECO:0007669"/>
    <property type="project" value="UniProtKB-KW"/>
</dbReference>
<evidence type="ECO:0000313" key="5">
    <source>
        <dbReference type="EMBL" id="RHA76924.1"/>
    </source>
</evidence>
<sequence length="362" mass="40814">MRNIVFAGFMSILYACTPSSHSTEYSVSGVVSDSAANGKKIYILRYDDNQYIDSTVIEKNQFTFKGQVDTASYCRIDVDRGVYANFILENGDIRVDLQKHNQPSGTLLNEKVAQLALAEDSISELINRRGQEIREQCGDDERAFDSQMKEFIRQQRESVANKCADLYEGHWDDAFGYALLYSEFFDSTPLAQQKALIAKFGNWLKSTRAVQEISKKIEAQEKTAEGMPYTDITGTDADGKPIALSDFIGKGNYVLMDMWASWCGPCKGEIPNLARLHNQYKDKGLTVIGLFVWDKQENLKKAMESEGITWPQIVDEESKSTQVYGVDGIPHIILFSPDGTILKRNLRGDAMIKTVEEIMNRK</sequence>
<evidence type="ECO:0000256" key="4">
    <source>
        <dbReference type="ARBA" id="ARBA00023284"/>
    </source>
</evidence>
<dbReference type="InterPro" id="IPR000866">
    <property type="entry name" value="AhpC/TSA"/>
</dbReference>
<dbReference type="InterPro" id="IPR017937">
    <property type="entry name" value="Thioredoxin_CS"/>
</dbReference>